<keyword evidence="5" id="KW-0808">Transferase</keyword>
<dbReference type="AlphaFoldDB" id="A0A931F779"/>
<keyword evidence="4" id="KW-0597">Phosphoprotein</keyword>
<dbReference type="Pfam" id="PF00512">
    <property type="entry name" value="HisKA"/>
    <property type="match status" value="1"/>
</dbReference>
<dbReference type="SMART" id="SM00387">
    <property type="entry name" value="HATPase_c"/>
    <property type="match status" value="1"/>
</dbReference>
<dbReference type="Gene3D" id="3.30.565.10">
    <property type="entry name" value="Histidine kinase-like ATPase, C-terminal domain"/>
    <property type="match status" value="1"/>
</dbReference>
<comment type="catalytic activity">
    <reaction evidence="1">
        <text>ATP + protein L-histidine = ADP + protein N-phospho-L-histidine.</text>
        <dbReference type="EC" id="2.7.13.3"/>
    </reaction>
</comment>
<name>A0A931F779_9FIRM</name>
<evidence type="ECO:0000256" key="5">
    <source>
        <dbReference type="ARBA" id="ARBA00022679"/>
    </source>
</evidence>
<dbReference type="InterPro" id="IPR004358">
    <property type="entry name" value="Sig_transdc_His_kin-like_C"/>
</dbReference>
<evidence type="ECO:0000256" key="6">
    <source>
        <dbReference type="ARBA" id="ARBA00022777"/>
    </source>
</evidence>
<dbReference type="Gene3D" id="6.10.340.10">
    <property type="match status" value="1"/>
</dbReference>
<keyword evidence="6" id="KW-0418">Kinase</keyword>
<dbReference type="CDD" id="cd00075">
    <property type="entry name" value="HATPase"/>
    <property type="match status" value="1"/>
</dbReference>
<dbReference type="RefSeq" id="WP_270453213.1">
    <property type="nucleotide sequence ID" value="NZ_JADPIE010000002.1"/>
</dbReference>
<dbReference type="Pfam" id="PF02518">
    <property type="entry name" value="HATPase_c"/>
    <property type="match status" value="1"/>
</dbReference>
<dbReference type="EMBL" id="JADPIE010000002">
    <property type="protein sequence ID" value="MBF8436361.1"/>
    <property type="molecule type" value="Genomic_DNA"/>
</dbReference>
<dbReference type="SUPFAM" id="SSF55874">
    <property type="entry name" value="ATPase domain of HSP90 chaperone/DNA topoisomerase II/histidine kinase"/>
    <property type="match status" value="1"/>
</dbReference>
<dbReference type="CDD" id="cd00082">
    <property type="entry name" value="HisKA"/>
    <property type="match status" value="1"/>
</dbReference>
<dbReference type="FunFam" id="1.10.287.130:FF:000001">
    <property type="entry name" value="Two-component sensor histidine kinase"/>
    <property type="match status" value="1"/>
</dbReference>
<evidence type="ECO:0000259" key="11">
    <source>
        <dbReference type="PROSITE" id="PS50885"/>
    </source>
</evidence>
<protein>
    <recommendedName>
        <fullName evidence="3">histidine kinase</fullName>
        <ecNumber evidence="3">2.7.13.3</ecNumber>
    </recommendedName>
</protein>
<keyword evidence="8 9" id="KW-0472">Membrane</keyword>
<proteinExistence type="predicted"/>
<dbReference type="SMART" id="SM00304">
    <property type="entry name" value="HAMP"/>
    <property type="match status" value="1"/>
</dbReference>
<evidence type="ECO:0000256" key="9">
    <source>
        <dbReference type="SAM" id="Phobius"/>
    </source>
</evidence>
<reference evidence="12" key="1">
    <citation type="submission" date="2020-11" db="EMBL/GenBank/DDBJ databases">
        <title>Halonatronomonas betainensis gen. nov., sp. nov. a novel haloalkaliphilic representative of the family Halanaerobiacae capable of betaine degradation.</title>
        <authorList>
            <person name="Boltyanskaya Y."/>
            <person name="Kevbrin V."/>
            <person name="Detkova E."/>
            <person name="Grouzdev D.S."/>
            <person name="Koziaeva V."/>
            <person name="Zhilina T."/>
        </authorList>
    </citation>
    <scope>NUCLEOTIDE SEQUENCE</scope>
    <source>
        <strain evidence="12">Z-7014</strain>
    </source>
</reference>
<feature type="transmembrane region" description="Helical" evidence="9">
    <location>
        <begin position="31"/>
        <end position="55"/>
    </location>
</feature>
<dbReference type="GO" id="GO:0016036">
    <property type="term" value="P:cellular response to phosphate starvation"/>
    <property type="evidence" value="ECO:0007669"/>
    <property type="project" value="TreeGrafter"/>
</dbReference>
<comment type="subcellular location">
    <subcellularLocation>
        <location evidence="2">Membrane</location>
    </subcellularLocation>
</comment>
<dbReference type="PANTHER" id="PTHR45453">
    <property type="entry name" value="PHOSPHATE REGULON SENSOR PROTEIN PHOR"/>
    <property type="match status" value="1"/>
</dbReference>
<dbReference type="Gene3D" id="1.10.287.130">
    <property type="match status" value="1"/>
</dbReference>
<evidence type="ECO:0000313" key="13">
    <source>
        <dbReference type="Proteomes" id="UP000621436"/>
    </source>
</evidence>
<evidence type="ECO:0000313" key="12">
    <source>
        <dbReference type="EMBL" id="MBF8436361.1"/>
    </source>
</evidence>
<keyword evidence="13" id="KW-1185">Reference proteome</keyword>
<dbReference type="Pfam" id="PF00672">
    <property type="entry name" value="HAMP"/>
    <property type="match status" value="1"/>
</dbReference>
<dbReference type="EC" id="2.7.13.3" evidence="3"/>
<feature type="domain" description="Histidine kinase" evidence="10">
    <location>
        <begin position="276"/>
        <end position="490"/>
    </location>
</feature>
<feature type="transmembrane region" description="Helical" evidence="9">
    <location>
        <begin position="161"/>
        <end position="179"/>
    </location>
</feature>
<dbReference type="InterPro" id="IPR036890">
    <property type="entry name" value="HATPase_C_sf"/>
</dbReference>
<dbReference type="InterPro" id="IPR003660">
    <property type="entry name" value="HAMP_dom"/>
</dbReference>
<dbReference type="InterPro" id="IPR036097">
    <property type="entry name" value="HisK_dim/P_sf"/>
</dbReference>
<feature type="domain" description="HAMP" evidence="11">
    <location>
        <begin position="221"/>
        <end position="268"/>
    </location>
</feature>
<gene>
    <name evidence="12" type="ORF">I0Q91_04650</name>
</gene>
<dbReference type="GO" id="GO:0005886">
    <property type="term" value="C:plasma membrane"/>
    <property type="evidence" value="ECO:0007669"/>
    <property type="project" value="TreeGrafter"/>
</dbReference>
<sequence>MKNNLSRKSRSLTLSDKIRSSMALKLNFKMLIGLFFAFMAINLLLFFISAGIIIWQAESKAVDILNNDELLEISTRGEEILGYQIEITDRELDFLVLPDFIQSWLPVSGYINGRSLNSSSLRGPVSGLPVEQIEAINYKIAIPVESGYQLISYSIGHDLKLLIYLILMLLFCQLLYILGRIRKNNRMIRETLKPLSDMAEKAKKLQSEIADLSSRNPNETIKDLAGAISSIDAEKLDYQLSVDGSQDELKSLAHAINDMLRRINQAYQSQIRFVSDASHELRTPISVIQGYAGMIDRWGKHDEKTLQEAIDAIKSETENMKMLVEHLLFLARGDNEAIQLNKIRFDCSDLIEEIISETQIIDQDHKIITELEKPAFIEADEQLLKQAVRILVDNSLKYTEPGQEVKLKAFSKDDEIVIQVQDNGIGIAPEDLPNIFERFYRSDESRARKTGGTGLGLAIAKWIIERHGGHFEVLSRQNIGTRINVILPIN</sequence>
<evidence type="ECO:0000256" key="8">
    <source>
        <dbReference type="ARBA" id="ARBA00023136"/>
    </source>
</evidence>
<keyword evidence="7" id="KW-0902">Two-component regulatory system</keyword>
<dbReference type="PROSITE" id="PS50885">
    <property type="entry name" value="HAMP"/>
    <property type="match status" value="1"/>
</dbReference>
<evidence type="ECO:0000256" key="7">
    <source>
        <dbReference type="ARBA" id="ARBA00023012"/>
    </source>
</evidence>
<dbReference type="InterPro" id="IPR003661">
    <property type="entry name" value="HisK_dim/P_dom"/>
</dbReference>
<dbReference type="InterPro" id="IPR050351">
    <property type="entry name" value="BphY/WalK/GraS-like"/>
</dbReference>
<evidence type="ECO:0000256" key="3">
    <source>
        <dbReference type="ARBA" id="ARBA00012438"/>
    </source>
</evidence>
<keyword evidence="9" id="KW-0812">Transmembrane</keyword>
<dbReference type="PRINTS" id="PR00344">
    <property type="entry name" value="BCTRLSENSOR"/>
</dbReference>
<dbReference type="PANTHER" id="PTHR45453:SF1">
    <property type="entry name" value="PHOSPHATE REGULON SENSOR PROTEIN PHOR"/>
    <property type="match status" value="1"/>
</dbReference>
<comment type="caution">
    <text evidence="12">The sequence shown here is derived from an EMBL/GenBank/DDBJ whole genome shotgun (WGS) entry which is preliminary data.</text>
</comment>
<dbReference type="InterPro" id="IPR005467">
    <property type="entry name" value="His_kinase_dom"/>
</dbReference>
<dbReference type="InterPro" id="IPR003594">
    <property type="entry name" value="HATPase_dom"/>
</dbReference>
<dbReference type="SMART" id="SM00388">
    <property type="entry name" value="HisKA"/>
    <property type="match status" value="1"/>
</dbReference>
<evidence type="ECO:0000259" key="10">
    <source>
        <dbReference type="PROSITE" id="PS50109"/>
    </source>
</evidence>
<dbReference type="Proteomes" id="UP000621436">
    <property type="component" value="Unassembled WGS sequence"/>
</dbReference>
<dbReference type="CDD" id="cd06225">
    <property type="entry name" value="HAMP"/>
    <property type="match status" value="1"/>
</dbReference>
<dbReference type="PROSITE" id="PS50109">
    <property type="entry name" value="HIS_KIN"/>
    <property type="match status" value="1"/>
</dbReference>
<accession>A0A931F779</accession>
<dbReference type="SUPFAM" id="SSF47384">
    <property type="entry name" value="Homodimeric domain of signal transducing histidine kinase"/>
    <property type="match status" value="1"/>
</dbReference>
<evidence type="ECO:0000256" key="4">
    <source>
        <dbReference type="ARBA" id="ARBA00022553"/>
    </source>
</evidence>
<evidence type="ECO:0000256" key="1">
    <source>
        <dbReference type="ARBA" id="ARBA00000085"/>
    </source>
</evidence>
<dbReference type="GO" id="GO:0004721">
    <property type="term" value="F:phosphoprotein phosphatase activity"/>
    <property type="evidence" value="ECO:0007669"/>
    <property type="project" value="TreeGrafter"/>
</dbReference>
<dbReference type="GO" id="GO:0000155">
    <property type="term" value="F:phosphorelay sensor kinase activity"/>
    <property type="evidence" value="ECO:0007669"/>
    <property type="project" value="InterPro"/>
</dbReference>
<keyword evidence="9" id="KW-1133">Transmembrane helix</keyword>
<dbReference type="FunFam" id="3.30.565.10:FF:000006">
    <property type="entry name" value="Sensor histidine kinase WalK"/>
    <property type="match status" value="1"/>
</dbReference>
<evidence type="ECO:0000256" key="2">
    <source>
        <dbReference type="ARBA" id="ARBA00004370"/>
    </source>
</evidence>
<organism evidence="12 13">
    <name type="scientific">Halonatronomonas betaini</name>
    <dbReference type="NCBI Taxonomy" id="2778430"/>
    <lineage>
        <taxon>Bacteria</taxon>
        <taxon>Bacillati</taxon>
        <taxon>Bacillota</taxon>
        <taxon>Clostridia</taxon>
        <taxon>Halanaerobiales</taxon>
        <taxon>Halarsenatibacteraceae</taxon>
        <taxon>Halonatronomonas</taxon>
    </lineage>
</organism>